<keyword evidence="2" id="KW-1133">Transmembrane helix</keyword>
<evidence type="ECO:0000313" key="3">
    <source>
        <dbReference type="EMBL" id="MFB9378919.1"/>
    </source>
</evidence>
<dbReference type="EMBL" id="JBHMDM010000013">
    <property type="protein sequence ID" value="MFB9378919.1"/>
    <property type="molecule type" value="Genomic_DNA"/>
</dbReference>
<feature type="region of interest" description="Disordered" evidence="1">
    <location>
        <begin position="86"/>
        <end position="140"/>
    </location>
</feature>
<reference evidence="3 4" key="1">
    <citation type="submission" date="2024-09" db="EMBL/GenBank/DDBJ databases">
        <authorList>
            <person name="Sun Q."/>
            <person name="Mori K."/>
        </authorList>
    </citation>
    <scope>NUCLEOTIDE SEQUENCE [LARGE SCALE GENOMIC DNA]</scope>
    <source>
        <strain evidence="3 4">TISTR 1856</strain>
    </source>
</reference>
<dbReference type="Proteomes" id="UP001589748">
    <property type="component" value="Unassembled WGS sequence"/>
</dbReference>
<evidence type="ECO:0000256" key="2">
    <source>
        <dbReference type="SAM" id="Phobius"/>
    </source>
</evidence>
<comment type="caution">
    <text evidence="3">The sequence shown here is derived from an EMBL/GenBank/DDBJ whole genome shotgun (WGS) entry which is preliminary data.</text>
</comment>
<name>A0ABV5LXV0_9ACTN</name>
<organism evidence="3 4">
    <name type="scientific">Kineococcus gynurae</name>
    <dbReference type="NCBI Taxonomy" id="452979"/>
    <lineage>
        <taxon>Bacteria</taxon>
        <taxon>Bacillati</taxon>
        <taxon>Actinomycetota</taxon>
        <taxon>Actinomycetes</taxon>
        <taxon>Kineosporiales</taxon>
        <taxon>Kineosporiaceae</taxon>
        <taxon>Kineococcus</taxon>
    </lineage>
</organism>
<keyword evidence="2" id="KW-0472">Membrane</keyword>
<feature type="transmembrane region" description="Helical" evidence="2">
    <location>
        <begin position="143"/>
        <end position="166"/>
    </location>
</feature>
<feature type="transmembrane region" description="Helical" evidence="2">
    <location>
        <begin position="7"/>
        <end position="27"/>
    </location>
</feature>
<gene>
    <name evidence="3" type="ORF">ACFFVI_18320</name>
</gene>
<proteinExistence type="predicted"/>
<feature type="compositionally biased region" description="Low complexity" evidence="1">
    <location>
        <begin position="89"/>
        <end position="107"/>
    </location>
</feature>
<accession>A0ABV5LXV0</accession>
<sequence>MPARSPLALLLGQALTGLVLGVVWWWLTRDAADVLLGEPVRVSPSALPMARDGVLTGLTALAGIVFGALATRQALGVPRVTSVRRRADATAAQHGTSAAATSPEPTTGVDRPATTNRLGPQAPYAPETDEPHATGRPHPRPSAVLLALVCGATAGSLLAAATGAALPTTSTSPFAAVGVTAVGVLLVWPLAACATMFAITAAGALRDWVRDGSALRHEHGAREAADETT</sequence>
<keyword evidence="4" id="KW-1185">Reference proteome</keyword>
<evidence type="ECO:0000256" key="1">
    <source>
        <dbReference type="SAM" id="MobiDB-lite"/>
    </source>
</evidence>
<protein>
    <submittedName>
        <fullName evidence="3">Uncharacterized protein</fullName>
    </submittedName>
</protein>
<feature type="transmembrane region" description="Helical" evidence="2">
    <location>
        <begin position="54"/>
        <end position="75"/>
    </location>
</feature>
<evidence type="ECO:0000313" key="4">
    <source>
        <dbReference type="Proteomes" id="UP001589748"/>
    </source>
</evidence>
<keyword evidence="2" id="KW-0812">Transmembrane</keyword>
<feature type="transmembrane region" description="Helical" evidence="2">
    <location>
        <begin position="186"/>
        <end position="205"/>
    </location>
</feature>
<dbReference type="RefSeq" id="WP_380136517.1">
    <property type="nucleotide sequence ID" value="NZ_JBHLUI010000007.1"/>
</dbReference>